<dbReference type="EMBL" id="JABXYM010000001">
    <property type="protein sequence ID" value="MCR6095415.1"/>
    <property type="molecule type" value="Genomic_DNA"/>
</dbReference>
<sequence length="169" mass="19348">MERLEIILIDIKKSKLDTLIFDDLKINPSQAVRSHFYNHTINEDVAFKQIDSLQNLMTPSGTGNVLLQELKLGAIIKDVMMVFSFNPVYGDIILNFPEEELFSGDKKTLRNKVKKIIESLIEMKNKYGISKVRIGIEPAADDDTCLFELEETVQNNTLEELVDKLLYQP</sequence>
<evidence type="ECO:0000313" key="2">
    <source>
        <dbReference type="Proteomes" id="UP001057753"/>
    </source>
</evidence>
<organism evidence="1 2">
    <name type="scientific">Salipaludibacillus agaradhaerens</name>
    <name type="common">Bacillus agaradhaerens</name>
    <dbReference type="NCBI Taxonomy" id="76935"/>
    <lineage>
        <taxon>Bacteria</taxon>
        <taxon>Bacillati</taxon>
        <taxon>Bacillota</taxon>
        <taxon>Bacilli</taxon>
        <taxon>Bacillales</taxon>
        <taxon>Bacillaceae</taxon>
    </lineage>
</organism>
<protein>
    <submittedName>
        <fullName evidence="1">Uncharacterized protein</fullName>
    </submittedName>
</protein>
<dbReference type="Proteomes" id="UP001057753">
    <property type="component" value="Unassembled WGS sequence"/>
</dbReference>
<dbReference type="AlphaFoldDB" id="A0A9Q4FV57"/>
<accession>A0A9Q4FV57</accession>
<keyword evidence="2" id="KW-1185">Reference proteome</keyword>
<proteinExistence type="predicted"/>
<gene>
    <name evidence="1" type="ORF">HXA33_02555</name>
</gene>
<reference evidence="1" key="1">
    <citation type="submission" date="2020-06" db="EMBL/GenBank/DDBJ databases">
        <title>Insight into the genomes of haloalkaliphilic bacilli from Kenyan soda lakes.</title>
        <authorList>
            <person name="Mwirichia R."/>
            <person name="Villamizar G.C."/>
            <person name="Poehlein A."/>
            <person name="Mugweru J."/>
            <person name="Kipnyargis A."/>
            <person name="Kiplimo D."/>
            <person name="Orwa P."/>
            <person name="Daniel R."/>
        </authorList>
    </citation>
    <scope>NUCLEOTIDE SEQUENCE</scope>
    <source>
        <strain evidence="1">B1096_S55</strain>
    </source>
</reference>
<name>A0A9Q4FV57_SALAG</name>
<evidence type="ECO:0000313" key="1">
    <source>
        <dbReference type="EMBL" id="MCR6095415.1"/>
    </source>
</evidence>
<comment type="caution">
    <text evidence="1">The sequence shown here is derived from an EMBL/GenBank/DDBJ whole genome shotgun (WGS) entry which is preliminary data.</text>
</comment>
<dbReference type="RefSeq" id="WP_257820163.1">
    <property type="nucleotide sequence ID" value="NZ_JABXYM010000001.1"/>
</dbReference>